<protein>
    <submittedName>
        <fullName evidence="1">Uncharacterized protein</fullName>
    </submittedName>
</protein>
<accession>A0ABQ7EVU3</accession>
<comment type="caution">
    <text evidence="1">The sequence shown here is derived from an EMBL/GenBank/DDBJ whole genome shotgun (WGS) entry which is preliminary data.</text>
</comment>
<dbReference type="Proteomes" id="UP000266723">
    <property type="component" value="Unassembled WGS sequence"/>
</dbReference>
<gene>
    <name evidence="1" type="ORF">DY000_02050200</name>
</gene>
<dbReference type="EMBL" id="QGKV02000297">
    <property type="protein sequence ID" value="KAF3607672.1"/>
    <property type="molecule type" value="Genomic_DNA"/>
</dbReference>
<organism evidence="1 2">
    <name type="scientific">Brassica cretica</name>
    <name type="common">Mustard</name>
    <dbReference type="NCBI Taxonomy" id="69181"/>
    <lineage>
        <taxon>Eukaryota</taxon>
        <taxon>Viridiplantae</taxon>
        <taxon>Streptophyta</taxon>
        <taxon>Embryophyta</taxon>
        <taxon>Tracheophyta</taxon>
        <taxon>Spermatophyta</taxon>
        <taxon>Magnoliopsida</taxon>
        <taxon>eudicotyledons</taxon>
        <taxon>Gunneridae</taxon>
        <taxon>Pentapetalae</taxon>
        <taxon>rosids</taxon>
        <taxon>malvids</taxon>
        <taxon>Brassicales</taxon>
        <taxon>Brassicaceae</taxon>
        <taxon>Brassiceae</taxon>
        <taxon>Brassica</taxon>
    </lineage>
</organism>
<sequence length="176" mass="20276">MVCSDFCLYFREFVSLHEKSLLHYHFIRYSFFGLKEALGFAPSWHLWLRYISFLVQLSLLHSILKLSLLHSISKLSLLHSISKLSRPNPSLPFLVKVAEYFFPQLCMCFSLSRKVPSPLRNNNSRYAYVVACSLLLIVSLHSSVLVLRIEVCRVLSSQADTLKLRPSQVQTLPSSR</sequence>
<proteinExistence type="predicted"/>
<evidence type="ECO:0000313" key="1">
    <source>
        <dbReference type="EMBL" id="KAF3607672.1"/>
    </source>
</evidence>
<reference evidence="1 2" key="1">
    <citation type="journal article" date="2020" name="BMC Genomics">
        <title>Intraspecific diversification of the crop wild relative Brassica cretica Lam. using demographic model selection.</title>
        <authorList>
            <person name="Kioukis A."/>
            <person name="Michalopoulou V.A."/>
            <person name="Briers L."/>
            <person name="Pirintsos S."/>
            <person name="Studholme D.J."/>
            <person name="Pavlidis P."/>
            <person name="Sarris P.F."/>
        </authorList>
    </citation>
    <scope>NUCLEOTIDE SEQUENCE [LARGE SCALE GENOMIC DNA]</scope>
    <source>
        <strain evidence="2">cv. PFS-1207/04</strain>
    </source>
</reference>
<keyword evidence="2" id="KW-1185">Reference proteome</keyword>
<evidence type="ECO:0000313" key="2">
    <source>
        <dbReference type="Proteomes" id="UP000266723"/>
    </source>
</evidence>
<name>A0ABQ7EVU3_BRACR</name>